<keyword evidence="3" id="KW-1185">Reference proteome</keyword>
<evidence type="ECO:0000256" key="1">
    <source>
        <dbReference type="SAM" id="MobiDB-lite"/>
    </source>
</evidence>
<evidence type="ECO:0000313" key="3">
    <source>
        <dbReference type="Proteomes" id="UP000327000"/>
    </source>
</evidence>
<dbReference type="RefSeq" id="WP_152265203.1">
    <property type="nucleotide sequence ID" value="NZ_VOKX01000106.1"/>
</dbReference>
<feature type="region of interest" description="Disordered" evidence="1">
    <location>
        <begin position="176"/>
        <end position="208"/>
    </location>
</feature>
<dbReference type="Proteomes" id="UP000327000">
    <property type="component" value="Unassembled WGS sequence"/>
</dbReference>
<proteinExistence type="predicted"/>
<comment type="caution">
    <text evidence="2">The sequence shown here is derived from an EMBL/GenBank/DDBJ whole genome shotgun (WGS) entry which is preliminary data.</text>
</comment>
<protein>
    <submittedName>
        <fullName evidence="2">Uncharacterized protein</fullName>
    </submittedName>
</protein>
<dbReference type="EMBL" id="VOKX01000106">
    <property type="protein sequence ID" value="KAB7835746.1"/>
    <property type="molecule type" value="Genomic_DNA"/>
</dbReference>
<name>A0A5N5W311_STRMB</name>
<dbReference type="OrthoDB" id="4321441at2"/>
<gene>
    <name evidence="2" type="ORF">FRZ00_26360</name>
</gene>
<sequence length="271" mass="30101">MRPTGKAPIVELLARARVLDSAFDDYDADAALARIATRVVRERADSLDWRARTVRDEHDPHHRAPAGVPPRGVRAALHTHAAFELGLLCSLVIRDHQAIAAIALLVDDPARIDPRGALAFACLLHLADREEGAAFWWQFAAGADSTTAAHCLYLHHLQHSDRGLAEHWHHQATTLHTTHDGTDDDWPLPHPPRRVRGDEPPSRYPAPGRAHTLTELALRQAVARERWRLFAHHLTDLLRGLETTGDADFGTVPRPGPYLAARIEQCLTTAR</sequence>
<dbReference type="AlphaFoldDB" id="A0A5N5W311"/>
<accession>A0A5N5W311</accession>
<organism evidence="2 3">
    <name type="scientific">Streptomyces mobaraensis</name>
    <name type="common">Streptoverticillium mobaraense</name>
    <dbReference type="NCBI Taxonomy" id="35621"/>
    <lineage>
        <taxon>Bacteria</taxon>
        <taxon>Bacillati</taxon>
        <taxon>Actinomycetota</taxon>
        <taxon>Actinomycetes</taxon>
        <taxon>Kitasatosporales</taxon>
        <taxon>Streptomycetaceae</taxon>
        <taxon>Streptomyces</taxon>
    </lineage>
</organism>
<reference evidence="2 3" key="1">
    <citation type="journal article" date="2019" name="Microb. Cell Fact.">
        <title>Exploring novel herbicidin analogues by transcriptional regulator overexpression and MS/MS molecular networking.</title>
        <authorList>
            <person name="Shi Y."/>
            <person name="Gu R."/>
            <person name="Li Y."/>
            <person name="Wang X."/>
            <person name="Ren W."/>
            <person name="Li X."/>
            <person name="Wang L."/>
            <person name="Xie Y."/>
            <person name="Hong B."/>
        </authorList>
    </citation>
    <scope>NUCLEOTIDE SEQUENCE [LARGE SCALE GENOMIC DNA]</scope>
    <source>
        <strain evidence="2 3">US-43</strain>
    </source>
</reference>
<evidence type="ECO:0000313" key="2">
    <source>
        <dbReference type="EMBL" id="KAB7835746.1"/>
    </source>
</evidence>